<dbReference type="STRING" id="27342.A0A0H2RP01"/>
<dbReference type="EMBL" id="KQ085957">
    <property type="protein sequence ID" value="KLO13579.1"/>
    <property type="molecule type" value="Genomic_DNA"/>
</dbReference>
<dbReference type="Gene3D" id="3.30.710.10">
    <property type="entry name" value="Potassium Channel Kv1.1, Chain A"/>
    <property type="match status" value="1"/>
</dbReference>
<dbReference type="InterPro" id="IPR011333">
    <property type="entry name" value="SKP1/BTB/POZ_sf"/>
</dbReference>
<dbReference type="InParanoid" id="A0A0H2RP01"/>
<evidence type="ECO:0000313" key="1">
    <source>
        <dbReference type="EMBL" id="KLO13579.1"/>
    </source>
</evidence>
<dbReference type="Proteomes" id="UP000053477">
    <property type="component" value="Unassembled WGS sequence"/>
</dbReference>
<gene>
    <name evidence="1" type="ORF">SCHPADRAFT_355310</name>
</gene>
<keyword evidence="2" id="KW-1185">Reference proteome</keyword>
<organism evidence="1 2">
    <name type="scientific">Schizopora paradoxa</name>
    <dbReference type="NCBI Taxonomy" id="27342"/>
    <lineage>
        <taxon>Eukaryota</taxon>
        <taxon>Fungi</taxon>
        <taxon>Dikarya</taxon>
        <taxon>Basidiomycota</taxon>
        <taxon>Agaricomycotina</taxon>
        <taxon>Agaricomycetes</taxon>
        <taxon>Hymenochaetales</taxon>
        <taxon>Schizoporaceae</taxon>
        <taxon>Schizopora</taxon>
    </lineage>
</organism>
<sequence length="356" mass="39882">MPSQTPDERPEKRHDTLWFSDGNIVLSAVESSTGDTIVFCIHKSSLARQSKVFESMFELPQGADTGDGVVEAYGGLNLPLVRVPDAAEDVEALLNALHDPLPLSQRSLLSDTPLRLRKALHMASKYLMDDLRAKLIRILEQEWPPNLNDLNQKDRILDDMVKSLNGGVFLVTEWPLHLTPEPAAAIALAEDYDIPSILPAAYYDLLRCAPGVDWDLKFAEEPPGGPTGFRFCVSHVGGKPARWESLSRDSLLKLLRLQGYVERHYHFEFKKTLLEDNPECNNTSCRKTWVDLVNTLGTVPTHVCGRDIYRVYRALVSELQDANSQICLDCLSAYAPKITKGRNAVWSKLEEICLAK</sequence>
<name>A0A0H2RP01_9AGAM</name>
<evidence type="ECO:0000313" key="2">
    <source>
        <dbReference type="Proteomes" id="UP000053477"/>
    </source>
</evidence>
<accession>A0A0H2RP01</accession>
<reference evidence="1 2" key="1">
    <citation type="submission" date="2015-04" db="EMBL/GenBank/DDBJ databases">
        <title>Complete genome sequence of Schizopora paradoxa KUC8140, a cosmopolitan wood degrader in East Asia.</title>
        <authorList>
            <consortium name="DOE Joint Genome Institute"/>
            <person name="Min B."/>
            <person name="Park H."/>
            <person name="Jang Y."/>
            <person name="Kim J.-J."/>
            <person name="Kim K.H."/>
            <person name="Pangilinan J."/>
            <person name="Lipzen A."/>
            <person name="Riley R."/>
            <person name="Grigoriev I.V."/>
            <person name="Spatafora J.W."/>
            <person name="Choi I.-G."/>
        </authorList>
    </citation>
    <scope>NUCLEOTIDE SEQUENCE [LARGE SCALE GENOMIC DNA]</scope>
    <source>
        <strain evidence="1 2">KUC8140</strain>
    </source>
</reference>
<proteinExistence type="predicted"/>
<protein>
    <recommendedName>
        <fullName evidence="3">BTB domain-containing protein</fullName>
    </recommendedName>
</protein>
<dbReference type="OrthoDB" id="3218112at2759"/>
<dbReference type="AlphaFoldDB" id="A0A0H2RP01"/>
<evidence type="ECO:0008006" key="3">
    <source>
        <dbReference type="Google" id="ProtNLM"/>
    </source>
</evidence>